<dbReference type="KEGG" id="mfol:DXT68_09185"/>
<evidence type="ECO:0000256" key="3">
    <source>
        <dbReference type="ARBA" id="ARBA00007971"/>
    </source>
</evidence>
<dbReference type="InterPro" id="IPR006182">
    <property type="entry name" value="FliF_N_dom"/>
</dbReference>
<organism evidence="14 15">
    <name type="scientific">Microbacterium foliorum</name>
    <dbReference type="NCBI Taxonomy" id="104336"/>
    <lineage>
        <taxon>Bacteria</taxon>
        <taxon>Bacillati</taxon>
        <taxon>Actinomycetota</taxon>
        <taxon>Actinomycetes</taxon>
        <taxon>Micrococcales</taxon>
        <taxon>Microbacteriaceae</taxon>
        <taxon>Microbacterium</taxon>
    </lineage>
</organism>
<dbReference type="PIRSF" id="PIRSF004862">
    <property type="entry name" value="FliF"/>
    <property type="match status" value="1"/>
</dbReference>
<evidence type="ECO:0000256" key="4">
    <source>
        <dbReference type="ARBA" id="ARBA00022475"/>
    </source>
</evidence>
<dbReference type="GO" id="GO:0005886">
    <property type="term" value="C:plasma membrane"/>
    <property type="evidence" value="ECO:0007669"/>
    <property type="project" value="UniProtKB-SubCell"/>
</dbReference>
<feature type="compositionally biased region" description="Polar residues" evidence="10">
    <location>
        <begin position="287"/>
        <end position="298"/>
    </location>
</feature>
<evidence type="ECO:0000256" key="10">
    <source>
        <dbReference type="SAM" id="MobiDB-lite"/>
    </source>
</evidence>
<dbReference type="GO" id="GO:0003774">
    <property type="term" value="F:cytoskeletal motor activity"/>
    <property type="evidence" value="ECO:0007669"/>
    <property type="project" value="InterPro"/>
</dbReference>
<name>A0A0F0KUZ1_9MICO</name>
<dbReference type="InterPro" id="IPR013556">
    <property type="entry name" value="Flag_M-ring_C"/>
</dbReference>
<evidence type="ECO:0000259" key="13">
    <source>
        <dbReference type="Pfam" id="PF08345"/>
    </source>
</evidence>
<evidence type="ECO:0000256" key="6">
    <source>
        <dbReference type="ARBA" id="ARBA00022989"/>
    </source>
</evidence>
<feature type="region of interest" description="Disordered" evidence="10">
    <location>
        <begin position="268"/>
        <end position="322"/>
    </location>
</feature>
<keyword evidence="8 9" id="KW-0975">Bacterial flagellum</keyword>
<evidence type="ECO:0000256" key="9">
    <source>
        <dbReference type="PIRNR" id="PIRNR004862"/>
    </source>
</evidence>
<dbReference type="PANTHER" id="PTHR30046">
    <property type="entry name" value="FLAGELLAR M-RING PROTEIN"/>
    <property type="match status" value="1"/>
</dbReference>
<evidence type="ECO:0000256" key="7">
    <source>
        <dbReference type="ARBA" id="ARBA00023136"/>
    </source>
</evidence>
<comment type="similarity">
    <text evidence="3 9">Belongs to the FliF family.</text>
</comment>
<dbReference type="GeneID" id="94444567"/>
<keyword evidence="14" id="KW-0969">Cilium</keyword>
<keyword evidence="6 11" id="KW-1133">Transmembrane helix</keyword>
<evidence type="ECO:0000256" key="5">
    <source>
        <dbReference type="ARBA" id="ARBA00022692"/>
    </source>
</evidence>
<dbReference type="Pfam" id="PF08345">
    <property type="entry name" value="YscJ_FliF_C"/>
    <property type="match status" value="1"/>
</dbReference>
<dbReference type="PANTHER" id="PTHR30046:SF0">
    <property type="entry name" value="FLAGELLAR M-RING PROTEIN"/>
    <property type="match status" value="1"/>
</dbReference>
<dbReference type="InterPro" id="IPR043427">
    <property type="entry name" value="YscJ/FliF"/>
</dbReference>
<feature type="transmembrane region" description="Helical" evidence="11">
    <location>
        <begin position="423"/>
        <end position="446"/>
    </location>
</feature>
<keyword evidence="14" id="KW-0282">Flagellum</keyword>
<comment type="subcellular location">
    <subcellularLocation>
        <location evidence="1 9">Bacterial flagellum basal body</location>
    </subcellularLocation>
    <subcellularLocation>
        <location evidence="2">Cell membrane</location>
        <topology evidence="2">Multi-pass membrane protein</topology>
    </subcellularLocation>
</comment>
<evidence type="ECO:0000259" key="12">
    <source>
        <dbReference type="Pfam" id="PF01514"/>
    </source>
</evidence>
<feature type="domain" description="Flagellar M-ring N-terminal" evidence="12">
    <location>
        <begin position="46"/>
        <end position="220"/>
    </location>
</feature>
<dbReference type="Gene3D" id="3.30.300.30">
    <property type="match status" value="1"/>
</dbReference>
<dbReference type="GO" id="GO:0009431">
    <property type="term" value="C:bacterial-type flagellum basal body, MS ring"/>
    <property type="evidence" value="ECO:0007669"/>
    <property type="project" value="InterPro"/>
</dbReference>
<protein>
    <recommendedName>
        <fullName evidence="9">Flagellar M-ring protein</fullName>
    </recommendedName>
</protein>
<evidence type="ECO:0000256" key="2">
    <source>
        <dbReference type="ARBA" id="ARBA00004651"/>
    </source>
</evidence>
<keyword evidence="14" id="KW-0966">Cell projection</keyword>
<dbReference type="Proteomes" id="UP000033572">
    <property type="component" value="Unassembled WGS sequence"/>
</dbReference>
<keyword evidence="5 11" id="KW-0812">Transmembrane</keyword>
<dbReference type="PATRIC" id="fig|104336.4.peg.647"/>
<dbReference type="PRINTS" id="PR01009">
    <property type="entry name" value="FLGMRINGFLIF"/>
</dbReference>
<dbReference type="AlphaFoldDB" id="A0A0F0KUZ1"/>
<dbReference type="Pfam" id="PF01514">
    <property type="entry name" value="YscJ_FliF"/>
    <property type="match status" value="1"/>
</dbReference>
<evidence type="ECO:0000256" key="8">
    <source>
        <dbReference type="ARBA" id="ARBA00023143"/>
    </source>
</evidence>
<evidence type="ECO:0000313" key="14">
    <source>
        <dbReference type="EMBL" id="KJL24717.1"/>
    </source>
</evidence>
<comment type="function">
    <text evidence="9">The M ring may be actively involved in energy transduction.</text>
</comment>
<accession>A0A0F0KUZ1</accession>
<feature type="transmembrane region" description="Helical" evidence="11">
    <location>
        <begin position="21"/>
        <end position="45"/>
    </location>
</feature>
<sequence length="546" mass="57029">MPTMLTGYYDRAKRVVGGFSLAQRTIAVIGIALLVMGAVALGAWLTRPQMSPLFTGLSAGDASAVVEQLKSAGVGYELTEGGATILVPDDQVYAQRLAAASAGLPGDTSAGYTLLDKMGVTASEFQQSVTYKRAIEGELAGTIGAMEGISTASVQLAIPEQSVFVSEQQSPTASVFVETRSGAALSDEKIEAIVHLTSASIPGMTPEDVAVTDQDGRVLSSVGTGLTGSSSKQATEHEAKVAASVSRMLETIVGPGNATVTVSADVANSTSERMDETYSAPEGDLSASEQTKTETYNGGQAGGTGVLGPDNIAVPNGGDGEGAYEFEETSRSNAVNKSTEKTVTPAGEVTRQTVSIALNRGAVTGVTANQIESLVASAAGIDVERGDEIAVEFVEFTQAGATAAQTALAAAEAEREQQFQQELLRSAIIGGSILLAVVILIVYLMVRRRMKRRVMYTDDGPIEYFATVTESEEQKLKSLRGLKDAEAIPLPAPTTLLPAASVDVDDEPEPDKVLVERRRREIDDLAKREPDAIASALADLMDEATV</sequence>
<dbReference type="InterPro" id="IPR000067">
    <property type="entry name" value="FlgMring_FliF"/>
</dbReference>
<evidence type="ECO:0000256" key="1">
    <source>
        <dbReference type="ARBA" id="ARBA00004117"/>
    </source>
</evidence>
<proteinExistence type="inferred from homology"/>
<dbReference type="NCBIfam" id="TIGR00206">
    <property type="entry name" value="fliF"/>
    <property type="match status" value="1"/>
</dbReference>
<feature type="domain" description="Flagellar M-ring C-terminal" evidence="13">
    <location>
        <begin position="249"/>
        <end position="396"/>
    </location>
</feature>
<evidence type="ECO:0000256" key="11">
    <source>
        <dbReference type="SAM" id="Phobius"/>
    </source>
</evidence>
<keyword evidence="4" id="KW-1003">Cell membrane</keyword>
<keyword evidence="15" id="KW-1185">Reference proteome</keyword>
<reference evidence="14 15" key="1">
    <citation type="submission" date="2015-02" db="EMBL/GenBank/DDBJ databases">
        <title>Draft genome sequences of ten Microbacterium spp. with emphasis on heavy metal contaminated environments.</title>
        <authorList>
            <person name="Corretto E."/>
        </authorList>
    </citation>
    <scope>NUCLEOTIDE SEQUENCE [LARGE SCALE GENOMIC DNA]</scope>
    <source>
        <strain evidence="14 15">DSM 12966</strain>
    </source>
</reference>
<gene>
    <name evidence="14" type="primary">fliF</name>
    <name evidence="14" type="ORF">RN50_00627</name>
</gene>
<dbReference type="InterPro" id="IPR045851">
    <property type="entry name" value="AMP-bd_C_sf"/>
</dbReference>
<evidence type="ECO:0000313" key="15">
    <source>
        <dbReference type="Proteomes" id="UP000033572"/>
    </source>
</evidence>
<keyword evidence="7 11" id="KW-0472">Membrane</keyword>
<comment type="caution">
    <text evidence="14">The sequence shown here is derived from an EMBL/GenBank/DDBJ whole genome shotgun (WGS) entry which is preliminary data.</text>
</comment>
<dbReference type="GO" id="GO:0071973">
    <property type="term" value="P:bacterial-type flagellum-dependent cell motility"/>
    <property type="evidence" value="ECO:0007669"/>
    <property type="project" value="InterPro"/>
</dbReference>
<dbReference type="RefSeq" id="WP_045253047.1">
    <property type="nucleotide sequence ID" value="NZ_CP031425.1"/>
</dbReference>
<dbReference type="EMBL" id="JYIU01000030">
    <property type="protein sequence ID" value="KJL24717.1"/>
    <property type="molecule type" value="Genomic_DNA"/>
</dbReference>